<dbReference type="RefSeq" id="WP_382761916.1">
    <property type="nucleotide sequence ID" value="NZ_JBHXKZ010000001.1"/>
</dbReference>
<dbReference type="Proteomes" id="UP001598352">
    <property type="component" value="Unassembled WGS sequence"/>
</dbReference>
<comment type="caution">
    <text evidence="2">The sequence shown here is derived from an EMBL/GenBank/DDBJ whole genome shotgun (WGS) entry which is preliminary data.</text>
</comment>
<evidence type="ECO:0000313" key="2">
    <source>
        <dbReference type="EMBL" id="MFD4821308.1"/>
    </source>
</evidence>
<keyword evidence="3" id="KW-1185">Reference proteome</keyword>
<organism evidence="2 3">
    <name type="scientific">Streptomyces rubiginosohelvolus</name>
    <dbReference type="NCBI Taxonomy" id="67362"/>
    <lineage>
        <taxon>Bacteria</taxon>
        <taxon>Bacillati</taxon>
        <taxon>Actinomycetota</taxon>
        <taxon>Actinomycetes</taxon>
        <taxon>Kitasatosporales</taxon>
        <taxon>Streptomycetaceae</taxon>
        <taxon>Streptomyces</taxon>
    </lineage>
</organism>
<evidence type="ECO:0000313" key="3">
    <source>
        <dbReference type="Proteomes" id="UP001598352"/>
    </source>
</evidence>
<feature type="region of interest" description="Disordered" evidence="1">
    <location>
        <begin position="197"/>
        <end position="243"/>
    </location>
</feature>
<evidence type="ECO:0000256" key="1">
    <source>
        <dbReference type="SAM" id="MobiDB-lite"/>
    </source>
</evidence>
<feature type="compositionally biased region" description="Basic and acidic residues" evidence="1">
    <location>
        <begin position="229"/>
        <end position="242"/>
    </location>
</feature>
<reference evidence="2 3" key="1">
    <citation type="submission" date="2024-09" db="EMBL/GenBank/DDBJ databases">
        <title>The Natural Products Discovery Center: Release of the First 8490 Sequenced Strains for Exploring Actinobacteria Biosynthetic Diversity.</title>
        <authorList>
            <person name="Kalkreuter E."/>
            <person name="Kautsar S.A."/>
            <person name="Yang D."/>
            <person name="Bader C.D."/>
            <person name="Teijaro C.N."/>
            <person name="Fluegel L."/>
            <person name="Davis C.M."/>
            <person name="Simpson J.R."/>
            <person name="Lauterbach L."/>
            <person name="Steele A.D."/>
            <person name="Gui C."/>
            <person name="Meng S."/>
            <person name="Li G."/>
            <person name="Viehrig K."/>
            <person name="Ye F."/>
            <person name="Su P."/>
            <person name="Kiefer A.F."/>
            <person name="Nichols A."/>
            <person name="Cepeda A.J."/>
            <person name="Yan W."/>
            <person name="Fan B."/>
            <person name="Jiang Y."/>
            <person name="Adhikari A."/>
            <person name="Zheng C.-J."/>
            <person name="Schuster L."/>
            <person name="Cowan T.M."/>
            <person name="Smanski M.J."/>
            <person name="Chevrette M.G."/>
            <person name="De Carvalho L.P.S."/>
            <person name="Shen B."/>
        </authorList>
    </citation>
    <scope>NUCLEOTIDE SEQUENCE [LARGE SCALE GENOMIC DNA]</scope>
    <source>
        <strain evidence="2 3">NPDC058428</strain>
    </source>
</reference>
<proteinExistence type="predicted"/>
<dbReference type="InterPro" id="IPR045683">
    <property type="entry name" value="DUF6192"/>
</dbReference>
<sequence>MVRTKIISPFPKQFSDRQWARYVKQGRELVEEESSLQFRLGDLSLKMVEHSPRTVGRGVFLVLDRFADTIGINVHTLVRYRHVAHAWPPDKRVAGTSWSVHEALAALPDRFEVILNPPEGKDRWTEDAALSRAGRLPHRPLTKDEKLDRVRTLLREDESASEAVESLIQRPDVAHRVMSNPSNQRILYRAHHEQRQEAAAARFAAAHEPDPGDVEDDVGPDYEDDEAEAAPREEQVRRREPAVDYQRASSEVLELIGSGTTFLVDLQRMIPGLHVSEFTEREVRAVLDNHRRIRAALDWCDSALSTGDKSMDDELARILSEGDDEP</sequence>
<protein>
    <submittedName>
        <fullName evidence="2">DUF6192 family protein</fullName>
    </submittedName>
</protein>
<accession>A0ABW6ESZ8</accession>
<feature type="compositionally biased region" description="Acidic residues" evidence="1">
    <location>
        <begin position="211"/>
        <end position="228"/>
    </location>
</feature>
<gene>
    <name evidence="2" type="ORF">ACFWOQ_01900</name>
</gene>
<name>A0ABW6ESZ8_9ACTN</name>
<dbReference type="EMBL" id="JBHXKZ010000001">
    <property type="protein sequence ID" value="MFD4821308.1"/>
    <property type="molecule type" value="Genomic_DNA"/>
</dbReference>
<dbReference type="Pfam" id="PF19691">
    <property type="entry name" value="DUF6192"/>
    <property type="match status" value="1"/>
</dbReference>